<organism evidence="15 16">
    <name type="scientific">Elysia chlorotica</name>
    <name type="common">Eastern emerald elysia</name>
    <name type="synonym">Sea slug</name>
    <dbReference type="NCBI Taxonomy" id="188477"/>
    <lineage>
        <taxon>Eukaryota</taxon>
        <taxon>Metazoa</taxon>
        <taxon>Spiralia</taxon>
        <taxon>Lophotrochozoa</taxon>
        <taxon>Mollusca</taxon>
        <taxon>Gastropoda</taxon>
        <taxon>Heterobranchia</taxon>
        <taxon>Euthyneura</taxon>
        <taxon>Panpulmonata</taxon>
        <taxon>Sacoglossa</taxon>
        <taxon>Placobranchoidea</taxon>
        <taxon>Plakobranchidae</taxon>
        <taxon>Elysia</taxon>
    </lineage>
</organism>
<evidence type="ECO:0000256" key="10">
    <source>
        <dbReference type="ARBA" id="ARBA00023319"/>
    </source>
</evidence>
<dbReference type="InterPro" id="IPR013783">
    <property type="entry name" value="Ig-like_fold"/>
</dbReference>
<feature type="domain" description="Ig-like" evidence="14">
    <location>
        <begin position="239"/>
        <end position="320"/>
    </location>
</feature>
<evidence type="ECO:0000256" key="1">
    <source>
        <dbReference type="ARBA" id="ARBA00004236"/>
    </source>
</evidence>
<keyword evidence="2" id="KW-1003">Cell membrane</keyword>
<dbReference type="SMART" id="SM00408">
    <property type="entry name" value="IGc2"/>
    <property type="match status" value="2"/>
</dbReference>
<dbReference type="Proteomes" id="UP000271974">
    <property type="component" value="Unassembled WGS sequence"/>
</dbReference>
<dbReference type="InterPro" id="IPR003599">
    <property type="entry name" value="Ig_sub"/>
</dbReference>
<name>A0A3S1A0S4_ELYCH</name>
<feature type="domain" description="Ig-like" evidence="14">
    <location>
        <begin position="112"/>
        <end position="215"/>
    </location>
</feature>
<comment type="caution">
    <text evidence="15">The sequence shown here is derived from an EMBL/GenBank/DDBJ whole genome shotgun (WGS) entry which is preliminary data.</text>
</comment>
<dbReference type="SUPFAM" id="SSF48726">
    <property type="entry name" value="Immunoglobulin"/>
    <property type="match status" value="3"/>
</dbReference>
<reference evidence="15 16" key="1">
    <citation type="submission" date="2019-01" db="EMBL/GenBank/DDBJ databases">
        <title>A draft genome assembly of the solar-powered sea slug Elysia chlorotica.</title>
        <authorList>
            <person name="Cai H."/>
            <person name="Li Q."/>
            <person name="Fang X."/>
            <person name="Li J."/>
            <person name="Curtis N.E."/>
            <person name="Altenburger A."/>
            <person name="Shibata T."/>
            <person name="Feng M."/>
            <person name="Maeda T."/>
            <person name="Schwartz J.A."/>
            <person name="Shigenobu S."/>
            <person name="Lundholm N."/>
            <person name="Nishiyama T."/>
            <person name="Yang H."/>
            <person name="Hasebe M."/>
            <person name="Li S."/>
            <person name="Pierce S.K."/>
            <person name="Wang J."/>
        </authorList>
    </citation>
    <scope>NUCLEOTIDE SEQUENCE [LARGE SCALE GENOMIC DNA]</scope>
    <source>
        <strain evidence="15">EC2010</strain>
        <tissue evidence="15">Whole organism of an adult</tissue>
    </source>
</reference>
<evidence type="ECO:0000313" key="16">
    <source>
        <dbReference type="Proteomes" id="UP000271974"/>
    </source>
</evidence>
<evidence type="ECO:0000313" key="15">
    <source>
        <dbReference type="EMBL" id="RUS87763.1"/>
    </source>
</evidence>
<keyword evidence="9" id="KW-0325">Glycoprotein</keyword>
<evidence type="ECO:0000256" key="5">
    <source>
        <dbReference type="ARBA" id="ARBA00022737"/>
    </source>
</evidence>
<dbReference type="OrthoDB" id="6140148at2759"/>
<dbReference type="InterPro" id="IPR051170">
    <property type="entry name" value="Neural/epithelial_adhesion"/>
</dbReference>
<proteinExistence type="predicted"/>
<sequence length="685" mass="77064">TNHTYITNVVVLSPVRAPPEIVDPIQKQTLYFNDQEAQRVECKATGTPTPTYQWTRNEQILQSNSFVTVVSKTGELIFNAFSSREEGVYMCIATNVYDEPSTQRQTATSMSPPITILQRVVGKFQDTEPAIKRGNEYEYMKFECRGKGKIQVPQFIYNWYVGDNSNQISNENSRLFVDTTGNLHFSYLLEKDKAMSTGSITDQKTKGYKCGVSNSVNQIILGSLTFLEVQKGQGTGVKPVFQHSNSGVNVTLYSQAELECFFSGYDPNTAEKIPTVKWYDDASNEITLGTNPSKYKISADGRRLTIENVQETDEKNYYCQGYSTLGLTDKEQVFLDVTSPPIFLEENGAPKDLTKPEHENAVFYCSTRSLSDEKPPGTPVWYINGRQNPPDLDPNKYKFSADMKSLTILKLSKRTDVMCVQCKVSNEYGETWGDACLNVILPITITNDPLLEQKIKKGDMVNLTVTASTDPSTTLSYSWMFKNTSYPDKPPFVKYFPDTKIAYINTSLLTQDEYETIGGVYTRILGNSIQNKMVEMEVILTDGPIVGPVVAKSGFDMWIIGLILGILFLIIVIIIIIFVVCRKKQEGDYNVDKKETGAGLDPEKELKEKGFDDYSRPTYDDYEYPEKKPRGELEYDDVPIGGDDESLAEYGDEADMHFNEDGSFIGVYQNNRGNKSQPKSTESTI</sequence>
<dbReference type="PANTHER" id="PTHR12231:SF253">
    <property type="entry name" value="DPR-INTERACTING PROTEIN ETA, ISOFORM B-RELATED"/>
    <property type="match status" value="1"/>
</dbReference>
<dbReference type="GO" id="GO:0043005">
    <property type="term" value="C:neuron projection"/>
    <property type="evidence" value="ECO:0007669"/>
    <property type="project" value="TreeGrafter"/>
</dbReference>
<evidence type="ECO:0000256" key="11">
    <source>
        <dbReference type="ARBA" id="ARBA00037847"/>
    </source>
</evidence>
<keyword evidence="16" id="KW-1185">Reference proteome</keyword>
<keyword evidence="6 13" id="KW-1133">Transmembrane helix</keyword>
<evidence type="ECO:0000256" key="3">
    <source>
        <dbReference type="ARBA" id="ARBA00022692"/>
    </source>
</evidence>
<feature type="domain" description="Ig-like" evidence="14">
    <location>
        <begin position="19"/>
        <end position="109"/>
    </location>
</feature>
<keyword evidence="4" id="KW-0732">Signal</keyword>
<keyword evidence="10" id="KW-0393">Immunoglobulin domain</keyword>
<accession>A0A3S1A0S4</accession>
<feature type="compositionally biased region" description="Basic and acidic residues" evidence="12">
    <location>
        <begin position="592"/>
        <end position="633"/>
    </location>
</feature>
<evidence type="ECO:0000256" key="2">
    <source>
        <dbReference type="ARBA" id="ARBA00022475"/>
    </source>
</evidence>
<comment type="subcellular location">
    <subcellularLocation>
        <location evidence="1">Cell membrane</location>
    </subcellularLocation>
    <subcellularLocation>
        <location evidence="11">Endomembrane system</location>
        <topology evidence="11">Single-pass membrane protein</topology>
    </subcellularLocation>
</comment>
<evidence type="ECO:0000256" key="13">
    <source>
        <dbReference type="SAM" id="Phobius"/>
    </source>
</evidence>
<dbReference type="PANTHER" id="PTHR12231">
    <property type="entry name" value="CTX-RELATED TYPE I TRANSMEMBRANE PROTEIN"/>
    <property type="match status" value="1"/>
</dbReference>
<protein>
    <recommendedName>
        <fullName evidence="14">Ig-like domain-containing protein</fullName>
    </recommendedName>
</protein>
<dbReference type="Pfam" id="PF13927">
    <property type="entry name" value="Ig_3"/>
    <property type="match status" value="2"/>
</dbReference>
<keyword evidence="7 13" id="KW-0472">Membrane</keyword>
<evidence type="ECO:0000256" key="7">
    <source>
        <dbReference type="ARBA" id="ARBA00023136"/>
    </source>
</evidence>
<feature type="compositionally biased region" description="Acidic residues" evidence="12">
    <location>
        <begin position="634"/>
        <end position="646"/>
    </location>
</feature>
<gene>
    <name evidence="15" type="ORF">EGW08_004509</name>
</gene>
<keyword evidence="8" id="KW-1015">Disulfide bond</keyword>
<dbReference type="GO" id="GO:0005886">
    <property type="term" value="C:plasma membrane"/>
    <property type="evidence" value="ECO:0007669"/>
    <property type="project" value="UniProtKB-SubCell"/>
</dbReference>
<dbReference type="InterPro" id="IPR036179">
    <property type="entry name" value="Ig-like_dom_sf"/>
</dbReference>
<feature type="domain" description="Ig-like" evidence="14">
    <location>
        <begin position="340"/>
        <end position="426"/>
    </location>
</feature>
<dbReference type="InterPro" id="IPR003598">
    <property type="entry name" value="Ig_sub2"/>
</dbReference>
<dbReference type="EMBL" id="RQTK01000102">
    <property type="protein sequence ID" value="RUS87763.1"/>
    <property type="molecule type" value="Genomic_DNA"/>
</dbReference>
<dbReference type="InterPro" id="IPR026966">
    <property type="entry name" value="Neurofascin/L1/NrCAM_C"/>
</dbReference>
<keyword evidence="3 13" id="KW-0812">Transmembrane</keyword>
<dbReference type="InterPro" id="IPR007110">
    <property type="entry name" value="Ig-like_dom"/>
</dbReference>
<dbReference type="Pfam" id="PF13882">
    <property type="entry name" value="Bravo_FIGEY"/>
    <property type="match status" value="1"/>
</dbReference>
<dbReference type="AlphaFoldDB" id="A0A3S1A0S4"/>
<evidence type="ECO:0000256" key="8">
    <source>
        <dbReference type="ARBA" id="ARBA00023157"/>
    </source>
</evidence>
<evidence type="ECO:0000256" key="9">
    <source>
        <dbReference type="ARBA" id="ARBA00023180"/>
    </source>
</evidence>
<evidence type="ECO:0000256" key="6">
    <source>
        <dbReference type="ARBA" id="ARBA00022989"/>
    </source>
</evidence>
<evidence type="ECO:0000259" key="14">
    <source>
        <dbReference type="PROSITE" id="PS50835"/>
    </source>
</evidence>
<feature type="region of interest" description="Disordered" evidence="12">
    <location>
        <begin position="592"/>
        <end position="646"/>
    </location>
</feature>
<evidence type="ECO:0000256" key="4">
    <source>
        <dbReference type="ARBA" id="ARBA00022729"/>
    </source>
</evidence>
<feature type="transmembrane region" description="Helical" evidence="13">
    <location>
        <begin position="557"/>
        <end position="580"/>
    </location>
</feature>
<dbReference type="SMART" id="SM00409">
    <property type="entry name" value="IG"/>
    <property type="match status" value="3"/>
</dbReference>
<evidence type="ECO:0000256" key="12">
    <source>
        <dbReference type="SAM" id="MobiDB-lite"/>
    </source>
</evidence>
<keyword evidence="5" id="KW-0677">Repeat</keyword>
<dbReference type="Gene3D" id="2.60.40.10">
    <property type="entry name" value="Immunoglobulins"/>
    <property type="match status" value="4"/>
</dbReference>
<feature type="non-terminal residue" evidence="15">
    <location>
        <position position="1"/>
    </location>
</feature>
<dbReference type="PROSITE" id="PS50835">
    <property type="entry name" value="IG_LIKE"/>
    <property type="match status" value="4"/>
</dbReference>